<dbReference type="InterPro" id="IPR030921">
    <property type="entry name" value="LPS_export_LptB"/>
</dbReference>
<feature type="domain" description="ABC transporter" evidence="4">
    <location>
        <begin position="1"/>
        <end position="233"/>
    </location>
</feature>
<dbReference type="GO" id="GO:0016887">
    <property type="term" value="F:ATP hydrolysis activity"/>
    <property type="evidence" value="ECO:0007669"/>
    <property type="project" value="InterPro"/>
</dbReference>
<evidence type="ECO:0000259" key="4">
    <source>
        <dbReference type="PROSITE" id="PS50893"/>
    </source>
</evidence>
<accession>A0A382KWQ1</accession>
<dbReference type="PANTHER" id="PTHR45772">
    <property type="entry name" value="CONSERVED COMPONENT OF ABC TRANSPORTER FOR NATURAL AMINO ACIDS-RELATED"/>
    <property type="match status" value="1"/>
</dbReference>
<keyword evidence="3" id="KW-0067">ATP-binding</keyword>
<dbReference type="InterPro" id="IPR027417">
    <property type="entry name" value="P-loop_NTPase"/>
</dbReference>
<dbReference type="InterPro" id="IPR003439">
    <property type="entry name" value="ABC_transporter-like_ATP-bd"/>
</dbReference>
<dbReference type="GO" id="GO:0055085">
    <property type="term" value="P:transmembrane transport"/>
    <property type="evidence" value="ECO:0007669"/>
    <property type="project" value="InterPro"/>
</dbReference>
<dbReference type="SUPFAM" id="SSF52540">
    <property type="entry name" value="P-loop containing nucleoside triphosphate hydrolases"/>
    <property type="match status" value="1"/>
</dbReference>
<dbReference type="SMART" id="SM00382">
    <property type="entry name" value="AAA"/>
    <property type="match status" value="1"/>
</dbReference>
<evidence type="ECO:0000313" key="5">
    <source>
        <dbReference type="EMBL" id="SVC27965.1"/>
    </source>
</evidence>
<keyword evidence="2" id="KW-0547">Nucleotide-binding</keyword>
<gene>
    <name evidence="5" type="ORF">METZ01_LOCUS280819</name>
</gene>
<dbReference type="PANTHER" id="PTHR45772:SF10">
    <property type="entry name" value="LIPOPOLYSACCHARIDE EXPORT SYSTEM ATP-BINDING PROTEIN LPTB"/>
    <property type="match status" value="1"/>
</dbReference>
<dbReference type="EMBL" id="UINC01082836">
    <property type="protein sequence ID" value="SVC27965.1"/>
    <property type="molecule type" value="Genomic_DNA"/>
</dbReference>
<evidence type="ECO:0000256" key="2">
    <source>
        <dbReference type="ARBA" id="ARBA00022741"/>
    </source>
</evidence>
<evidence type="ECO:0000256" key="1">
    <source>
        <dbReference type="ARBA" id="ARBA00022448"/>
    </source>
</evidence>
<organism evidence="5">
    <name type="scientific">marine metagenome</name>
    <dbReference type="NCBI Taxonomy" id="408172"/>
    <lineage>
        <taxon>unclassified sequences</taxon>
        <taxon>metagenomes</taxon>
        <taxon>ecological metagenomes</taxon>
    </lineage>
</organism>
<dbReference type="InterPro" id="IPR051120">
    <property type="entry name" value="ABC_AA/LPS_Transport"/>
</dbReference>
<dbReference type="Pfam" id="PF00005">
    <property type="entry name" value="ABC_tran"/>
    <property type="match status" value="1"/>
</dbReference>
<dbReference type="GO" id="GO:0005524">
    <property type="term" value="F:ATP binding"/>
    <property type="evidence" value="ECO:0007669"/>
    <property type="project" value="UniProtKB-KW"/>
</dbReference>
<reference evidence="5" key="1">
    <citation type="submission" date="2018-05" db="EMBL/GenBank/DDBJ databases">
        <authorList>
            <person name="Lanie J.A."/>
            <person name="Ng W.-L."/>
            <person name="Kazmierczak K.M."/>
            <person name="Andrzejewski T.M."/>
            <person name="Davidsen T.M."/>
            <person name="Wayne K.J."/>
            <person name="Tettelin H."/>
            <person name="Glass J.I."/>
            <person name="Rusch D."/>
            <person name="Podicherti R."/>
            <person name="Tsui H.-C.T."/>
            <person name="Winkler M.E."/>
        </authorList>
    </citation>
    <scope>NUCLEOTIDE SEQUENCE</scope>
</reference>
<keyword evidence="1" id="KW-0813">Transport</keyword>
<proteinExistence type="predicted"/>
<dbReference type="PROSITE" id="PS50893">
    <property type="entry name" value="ABC_TRANSPORTER_2"/>
    <property type="match status" value="1"/>
</dbReference>
<dbReference type="CDD" id="cd03218">
    <property type="entry name" value="ABC_YhbG"/>
    <property type="match status" value="1"/>
</dbReference>
<dbReference type="Gene3D" id="3.40.50.300">
    <property type="entry name" value="P-loop containing nucleotide triphosphate hydrolases"/>
    <property type="match status" value="1"/>
</dbReference>
<evidence type="ECO:0000256" key="3">
    <source>
        <dbReference type="ARBA" id="ARBA00022840"/>
    </source>
</evidence>
<dbReference type="NCBIfam" id="TIGR04406">
    <property type="entry name" value="LPS_export_lptB"/>
    <property type="match status" value="1"/>
</dbReference>
<dbReference type="InterPro" id="IPR003593">
    <property type="entry name" value="AAA+_ATPase"/>
</dbReference>
<protein>
    <recommendedName>
        <fullName evidence="4">ABC transporter domain-containing protein</fullName>
    </recommendedName>
</protein>
<sequence>MQAKNLEKRYGRRDVVRGVDLYANGGEVVGLLGPNGAGKTTTFSMVAGLVRPSGGSISLNGKDITKEPTHKRALLGIGYLPQEASTFRKLTVEQNIRAIAETLPLERKEMDELVKERLGELKLEKLADQKAYTLSGGERRRLEITRALVLAPKFLLLDEPFSGVDPISVSEVRKIIRSLRDKGIGIFLTDHNVRETLLSVDRAYLLHDGRVLASGDADTLLNDPKSRELYLGKDFKV</sequence>
<dbReference type="GO" id="GO:0043190">
    <property type="term" value="C:ATP-binding cassette (ABC) transporter complex"/>
    <property type="evidence" value="ECO:0007669"/>
    <property type="project" value="InterPro"/>
</dbReference>
<dbReference type="AlphaFoldDB" id="A0A382KWQ1"/>
<name>A0A382KWQ1_9ZZZZ</name>